<evidence type="ECO:0000313" key="1">
    <source>
        <dbReference type="EMBL" id="KJA24775.1"/>
    </source>
</evidence>
<evidence type="ECO:0000313" key="2">
    <source>
        <dbReference type="Proteomes" id="UP000054270"/>
    </source>
</evidence>
<dbReference type="EMBL" id="KN817535">
    <property type="protein sequence ID" value="KJA24775.1"/>
    <property type="molecule type" value="Genomic_DNA"/>
</dbReference>
<dbReference type="Proteomes" id="UP000054270">
    <property type="component" value="Unassembled WGS sequence"/>
</dbReference>
<gene>
    <name evidence="1" type="ORF">HYPSUDRAFT_1074313</name>
</gene>
<keyword evidence="2" id="KW-1185">Reference proteome</keyword>
<protein>
    <submittedName>
        <fullName evidence="1">Uncharacterized protein</fullName>
    </submittedName>
</protein>
<reference evidence="2" key="1">
    <citation type="submission" date="2014-04" db="EMBL/GenBank/DDBJ databases">
        <title>Evolutionary Origins and Diversification of the Mycorrhizal Mutualists.</title>
        <authorList>
            <consortium name="DOE Joint Genome Institute"/>
            <consortium name="Mycorrhizal Genomics Consortium"/>
            <person name="Kohler A."/>
            <person name="Kuo A."/>
            <person name="Nagy L.G."/>
            <person name="Floudas D."/>
            <person name="Copeland A."/>
            <person name="Barry K.W."/>
            <person name="Cichocki N."/>
            <person name="Veneault-Fourrey C."/>
            <person name="LaButti K."/>
            <person name="Lindquist E.A."/>
            <person name="Lipzen A."/>
            <person name="Lundell T."/>
            <person name="Morin E."/>
            <person name="Murat C."/>
            <person name="Riley R."/>
            <person name="Ohm R."/>
            <person name="Sun H."/>
            <person name="Tunlid A."/>
            <person name="Henrissat B."/>
            <person name="Grigoriev I.V."/>
            <person name="Hibbett D.S."/>
            <person name="Martin F."/>
        </authorList>
    </citation>
    <scope>NUCLEOTIDE SEQUENCE [LARGE SCALE GENOMIC DNA]</scope>
    <source>
        <strain evidence="2">FD-334 SS-4</strain>
    </source>
</reference>
<name>A0A0D2PZK9_HYPSF</name>
<proteinExistence type="predicted"/>
<sequence>MGPGVWLMPRTHAGVQWICVHFSCLKRSRHRIWAFMSIYRARSHITSILIELDKIGDQYHNSPSSSLPAAPLASIIIICTHSRPRYTLETRPALVQGSKDYLPSKNTGRWRSVLLNLAGFMVATLREIYTYPRRCLHVGRNRWRAAWVSVVDYGPVI</sequence>
<dbReference type="AlphaFoldDB" id="A0A0D2PZK9"/>
<accession>A0A0D2PZK9</accession>
<organism evidence="1 2">
    <name type="scientific">Hypholoma sublateritium (strain FD-334 SS-4)</name>
    <dbReference type="NCBI Taxonomy" id="945553"/>
    <lineage>
        <taxon>Eukaryota</taxon>
        <taxon>Fungi</taxon>
        <taxon>Dikarya</taxon>
        <taxon>Basidiomycota</taxon>
        <taxon>Agaricomycotina</taxon>
        <taxon>Agaricomycetes</taxon>
        <taxon>Agaricomycetidae</taxon>
        <taxon>Agaricales</taxon>
        <taxon>Agaricineae</taxon>
        <taxon>Strophariaceae</taxon>
        <taxon>Hypholoma</taxon>
    </lineage>
</organism>